<evidence type="ECO:0000313" key="2">
    <source>
        <dbReference type="Proteomes" id="UP000294746"/>
    </source>
</evidence>
<gene>
    <name evidence="1" type="ORF">EDD57_1533</name>
</gene>
<dbReference type="OrthoDB" id="9842416at2"/>
<dbReference type="EMBL" id="SLXV01000053">
    <property type="protein sequence ID" value="TCP62567.1"/>
    <property type="molecule type" value="Genomic_DNA"/>
</dbReference>
<comment type="caution">
    <text evidence="1">The sequence shown here is derived from an EMBL/GenBank/DDBJ whole genome shotgun (WGS) entry which is preliminary data.</text>
</comment>
<keyword evidence="2" id="KW-1185">Reference proteome</keyword>
<organism evidence="1 2">
    <name type="scientific">Baia soyae</name>
    <dbReference type="NCBI Taxonomy" id="1544746"/>
    <lineage>
        <taxon>Bacteria</taxon>
        <taxon>Bacillati</taxon>
        <taxon>Bacillota</taxon>
        <taxon>Bacilli</taxon>
        <taxon>Bacillales</taxon>
        <taxon>Thermoactinomycetaceae</taxon>
        <taxon>Baia</taxon>
    </lineage>
</organism>
<dbReference type="Proteomes" id="UP000294746">
    <property type="component" value="Unassembled WGS sequence"/>
</dbReference>
<evidence type="ECO:0000313" key="1">
    <source>
        <dbReference type="EMBL" id="TCP62567.1"/>
    </source>
</evidence>
<dbReference type="RefSeq" id="WP_131849847.1">
    <property type="nucleotide sequence ID" value="NZ_SLXV01000053.1"/>
</dbReference>
<sequence>MLSIQIEGQKVEHVIRYAKDDNEQKNVQVSLFYEPEPVYHKVVLYTTDDKRLMIPMNHITYVQSNGKSVIKGKSYDIFT</sequence>
<accession>A0A4R2RK56</accession>
<reference evidence="1 2" key="1">
    <citation type="submission" date="2019-03" db="EMBL/GenBank/DDBJ databases">
        <title>Genomic Encyclopedia of Type Strains, Phase IV (KMG-IV): sequencing the most valuable type-strain genomes for metagenomic binning, comparative biology and taxonomic classification.</title>
        <authorList>
            <person name="Goeker M."/>
        </authorList>
    </citation>
    <scope>NUCLEOTIDE SEQUENCE [LARGE SCALE GENOMIC DNA]</scope>
    <source>
        <strain evidence="1 2">DSM 46831</strain>
    </source>
</reference>
<dbReference type="AlphaFoldDB" id="A0A4R2RK56"/>
<name>A0A4R2RK56_9BACL</name>
<proteinExistence type="predicted"/>
<protein>
    <submittedName>
        <fullName evidence="1">Uncharacterized protein</fullName>
    </submittedName>
</protein>